<dbReference type="Gene3D" id="2.40.128.680">
    <property type="match status" value="1"/>
</dbReference>
<proteinExistence type="predicted"/>
<evidence type="ECO:0000313" key="2">
    <source>
        <dbReference type="EMBL" id="KAL0274274.1"/>
    </source>
</evidence>
<dbReference type="EMBL" id="JARGDH010000003">
    <property type="protein sequence ID" value="KAL0274274.1"/>
    <property type="molecule type" value="Genomic_DNA"/>
</dbReference>
<organism evidence="2">
    <name type="scientific">Menopon gallinae</name>
    <name type="common">poultry shaft louse</name>
    <dbReference type="NCBI Taxonomy" id="328185"/>
    <lineage>
        <taxon>Eukaryota</taxon>
        <taxon>Metazoa</taxon>
        <taxon>Ecdysozoa</taxon>
        <taxon>Arthropoda</taxon>
        <taxon>Hexapoda</taxon>
        <taxon>Insecta</taxon>
        <taxon>Pterygota</taxon>
        <taxon>Neoptera</taxon>
        <taxon>Paraneoptera</taxon>
        <taxon>Psocodea</taxon>
        <taxon>Troctomorpha</taxon>
        <taxon>Phthiraptera</taxon>
        <taxon>Amblycera</taxon>
        <taxon>Menoponidae</taxon>
        <taxon>Menopon</taxon>
    </lineage>
</organism>
<feature type="transmembrane region" description="Helical" evidence="1">
    <location>
        <begin position="118"/>
        <end position="138"/>
    </location>
</feature>
<keyword evidence="1" id="KW-0472">Membrane</keyword>
<protein>
    <submittedName>
        <fullName evidence="2">Uncharacterized protein</fullName>
    </submittedName>
</protein>
<dbReference type="GO" id="GO:0032299">
    <property type="term" value="C:ribonuclease H2 complex"/>
    <property type="evidence" value="ECO:0007669"/>
    <property type="project" value="InterPro"/>
</dbReference>
<name>A0AAW2HWU3_9NEOP</name>
<reference evidence="2" key="1">
    <citation type="journal article" date="2024" name="Gigascience">
        <title>Chromosome-level genome of the poultry shaft louse Menopon gallinae provides insight into the host-switching and adaptive evolution of parasitic lice.</title>
        <authorList>
            <person name="Xu Y."/>
            <person name="Ma L."/>
            <person name="Liu S."/>
            <person name="Liang Y."/>
            <person name="Liu Q."/>
            <person name="He Z."/>
            <person name="Tian L."/>
            <person name="Duan Y."/>
            <person name="Cai W."/>
            <person name="Li H."/>
            <person name="Song F."/>
        </authorList>
    </citation>
    <scope>NUCLEOTIDE SEQUENCE</scope>
    <source>
        <strain evidence="2">Cailab_2023a</strain>
    </source>
</reference>
<dbReference type="Pfam" id="PF08615">
    <property type="entry name" value="RNase_H2_suC"/>
    <property type="match status" value="1"/>
</dbReference>
<accession>A0AAW2HWU3</accession>
<dbReference type="AlphaFoldDB" id="A0AAW2HWU3"/>
<gene>
    <name evidence="2" type="ORF">PYX00_006742</name>
</gene>
<dbReference type="GO" id="GO:0006401">
    <property type="term" value="P:RNA catabolic process"/>
    <property type="evidence" value="ECO:0007669"/>
    <property type="project" value="InterPro"/>
</dbReference>
<keyword evidence="1" id="KW-1133">Transmembrane helix</keyword>
<dbReference type="PANTHER" id="PTHR47204">
    <property type="entry name" value="OS02G0168900 PROTEIN"/>
    <property type="match status" value="1"/>
</dbReference>
<comment type="caution">
    <text evidence="2">The sequence shown here is derived from an EMBL/GenBank/DDBJ whole genome shotgun (WGS) entry which is preliminary data.</text>
</comment>
<dbReference type="InterPro" id="IPR013924">
    <property type="entry name" value="RNase_H2_suC"/>
</dbReference>
<dbReference type="CDD" id="cd09271">
    <property type="entry name" value="RNase_H2-C"/>
    <property type="match status" value="1"/>
</dbReference>
<dbReference type="PANTHER" id="PTHR47204:SF1">
    <property type="entry name" value="RIBONUCLEASE H2 SUBUNIT C"/>
    <property type="match status" value="1"/>
</dbReference>
<evidence type="ECO:0000256" key="1">
    <source>
        <dbReference type="SAM" id="Phobius"/>
    </source>
</evidence>
<sequence length="144" mass="16189">MAVNVNISKTDKDNAVIHHLPCVIKRNGPANVTKYFQSSIIEGDGGVLSTSFRGYPLLGKEINVPKNYTGVVLQEPQTKLSEESNRNVYTIASFDKLTYWNYDRVPSENDQIMSVMNWIDISSAVSIKIVLTFIFIVMKSSVHF</sequence>
<keyword evidence="1" id="KW-0812">Transmembrane</keyword>